<sequence length="372" mass="42936">MGNDMRSNGQIEKVRGKVGVDGFKTLDKYYDPGLKQLFGQFSKVERQLMETELKGQPSLIFYYAVIKCWRRLKGKYKNMAVVADTFLESSNLKECYSEIYSSDKNIVNRKTVKNWRKELESRGIIKCHGYVDGGHLIEFIKERELNSSGYEEITKKMLLTDKLTLADKKFIISIVPFILNERDVIILNNREIAIATGYDEHTVGRIMRDFERRGIIAVNPTSSERLFNLTWLMTGLMDNYIEALARINELEDENLKLRRRIEMLERQLQALNDSKKNSLSEVLSTLIESVKNQVESNIAPEKLDEILLMIENKILSAVTDEKNKNIAGILIGLSDTELDELRELKEEGMEPFEIARETSFDLQEIESAWSII</sequence>
<dbReference type="EMBL" id="JAEUGD010000016">
    <property type="protein sequence ID" value="MBL6445657.1"/>
    <property type="molecule type" value="Genomic_DNA"/>
</dbReference>
<evidence type="ECO:0000313" key="3">
    <source>
        <dbReference type="Proteomes" id="UP000614216"/>
    </source>
</evidence>
<keyword evidence="3" id="KW-1185">Reference proteome</keyword>
<dbReference type="Proteomes" id="UP000614216">
    <property type="component" value="Unassembled WGS sequence"/>
</dbReference>
<protein>
    <submittedName>
        <fullName evidence="2">Uncharacterized protein</fullName>
    </submittedName>
</protein>
<accession>A0A937FVE8</accession>
<feature type="coiled-coil region" evidence="1">
    <location>
        <begin position="233"/>
        <end position="281"/>
    </location>
</feature>
<gene>
    <name evidence="2" type="ORF">JMN32_05015</name>
</gene>
<evidence type="ECO:0000313" key="2">
    <source>
        <dbReference type="EMBL" id="MBL6445657.1"/>
    </source>
</evidence>
<organism evidence="2 3">
    <name type="scientific">Fulvivirga marina</name>
    <dbReference type="NCBI Taxonomy" id="2494733"/>
    <lineage>
        <taxon>Bacteria</taxon>
        <taxon>Pseudomonadati</taxon>
        <taxon>Bacteroidota</taxon>
        <taxon>Cytophagia</taxon>
        <taxon>Cytophagales</taxon>
        <taxon>Fulvivirgaceae</taxon>
        <taxon>Fulvivirga</taxon>
    </lineage>
</organism>
<name>A0A937FVE8_9BACT</name>
<proteinExistence type="predicted"/>
<evidence type="ECO:0000256" key="1">
    <source>
        <dbReference type="SAM" id="Coils"/>
    </source>
</evidence>
<dbReference type="AlphaFoldDB" id="A0A937FVE8"/>
<comment type="caution">
    <text evidence="2">The sequence shown here is derived from an EMBL/GenBank/DDBJ whole genome shotgun (WGS) entry which is preliminary data.</text>
</comment>
<reference evidence="2" key="1">
    <citation type="submission" date="2021-01" db="EMBL/GenBank/DDBJ databases">
        <title>Fulvivirga kasyanovii gen. nov., sp nov., a novel member of the phylum Bacteroidetes isolated from seawater in a mussel farm.</title>
        <authorList>
            <person name="Zhao L.-H."/>
            <person name="Wang Z.-J."/>
        </authorList>
    </citation>
    <scope>NUCLEOTIDE SEQUENCE</scope>
    <source>
        <strain evidence="2">29W222</strain>
    </source>
</reference>
<keyword evidence="1" id="KW-0175">Coiled coil</keyword>